<evidence type="ECO:0000313" key="2">
    <source>
        <dbReference type="EMBL" id="RSN70545.1"/>
    </source>
</evidence>
<dbReference type="EMBL" id="RCOR01000006">
    <property type="protein sequence ID" value="RSN70545.1"/>
    <property type="molecule type" value="Genomic_DNA"/>
</dbReference>
<evidence type="ECO:0000256" key="1">
    <source>
        <dbReference type="SAM" id="Phobius"/>
    </source>
</evidence>
<accession>A0A429G9V2</accession>
<keyword evidence="1" id="KW-0472">Membrane</keyword>
<dbReference type="AlphaFoldDB" id="A0A429G9V2"/>
<organism evidence="2 3">
    <name type="scientific">Candidatus Korarchaeum cryptofilum</name>
    <dbReference type="NCBI Taxonomy" id="498846"/>
    <lineage>
        <taxon>Archaea</taxon>
        <taxon>Thermoproteota</taxon>
        <taxon>Candidatus Korarchaeia</taxon>
        <taxon>Candidatus Korarchaeales</taxon>
        <taxon>Candidatus Korarchaeaceae</taxon>
        <taxon>Candidatus Korarchaeum</taxon>
    </lineage>
</organism>
<proteinExistence type="predicted"/>
<evidence type="ECO:0000313" key="3">
    <source>
        <dbReference type="Proteomes" id="UP000278149"/>
    </source>
</evidence>
<comment type="caution">
    <text evidence="2">The sequence shown here is derived from an EMBL/GenBank/DDBJ whole genome shotgun (WGS) entry which is preliminary data.</text>
</comment>
<keyword evidence="1" id="KW-0812">Transmembrane</keyword>
<sequence>MVVAAPLQQFLAQMKEQNALLIMIVVPVTGLVVTILGDIRDALISMDLNALVIPCTTRVCLLLLVVLVVIVALIKISAWDGLRVA</sequence>
<protein>
    <submittedName>
        <fullName evidence="2">Uncharacterized protein</fullName>
    </submittedName>
</protein>
<keyword evidence="1" id="KW-1133">Transmembrane helix</keyword>
<feature type="transmembrane region" description="Helical" evidence="1">
    <location>
        <begin position="20"/>
        <end position="39"/>
    </location>
</feature>
<name>A0A429G9V2_9CREN</name>
<reference evidence="2 3" key="1">
    <citation type="submission" date="2018-10" db="EMBL/GenBank/DDBJ databases">
        <title>Co-occurring genomic capacity for anaerobic methane metabolism and dissimilatory sulfite reduction discovered in the Korarchaeota.</title>
        <authorList>
            <person name="Mckay L.J."/>
            <person name="Dlakic M."/>
            <person name="Fields M.W."/>
            <person name="Delmont T.O."/>
            <person name="Eren A.M."/>
            <person name="Jay Z.J."/>
            <person name="Klingelsmith K.B."/>
            <person name="Rusch D.B."/>
            <person name="Inskeep W.P."/>
        </authorList>
    </citation>
    <scope>NUCLEOTIDE SEQUENCE [LARGE SCALE GENOMIC DNA]</scope>
    <source>
        <strain evidence="2 3">WS</strain>
    </source>
</reference>
<feature type="transmembrane region" description="Helical" evidence="1">
    <location>
        <begin position="59"/>
        <end position="79"/>
    </location>
</feature>
<dbReference type="Proteomes" id="UP000278149">
    <property type="component" value="Unassembled WGS sequence"/>
</dbReference>
<gene>
    <name evidence="2" type="ORF">D9Q81_00620</name>
</gene>